<evidence type="ECO:0000313" key="3">
    <source>
        <dbReference type="EMBL" id="GMH89112.1"/>
    </source>
</evidence>
<feature type="compositionally biased region" description="Basic and acidic residues" evidence="2">
    <location>
        <begin position="175"/>
        <end position="200"/>
    </location>
</feature>
<dbReference type="EMBL" id="BRXX01000090">
    <property type="protein sequence ID" value="GMH89112.1"/>
    <property type="molecule type" value="Genomic_DNA"/>
</dbReference>
<keyword evidence="1" id="KW-0175">Coiled coil</keyword>
<sequence length="577" mass="64903">MKRPVRPSLTGRNNAKLVSCKLNVDIKSVSIQYNQYNDNAAGSNPGLLDELSTLSIMVKRGGKSTFVKPDNVKVAPGVNSSWTGNLCLDLDITLYGLGEGFYEEKNYDLVVGKSVNERNGGFNELATFSFDASKFSGEVEKRVELCQSRSMGRNGFLEVRAVAVIDCVTGKVDEQESSKLHEEDGDREAPKDGGEDHIDDGSDENDDVLSVASTTNINVGALYNLREELSSVREELEKEKQSKVELLAAIQKEHETYRIEKDQEIGSVRKDSMDLRKKLDKIEMAAELAAKKRSDLEDKMVIESKRNRTLSTHNEGLKSTKMTLKEEKSKLEEEVRKLKESNAEAVATFEREKAALEKKLSEAGVALEQQQREAEDTEVKGRRQVIQLQQEKDSKVEAAIKEGEEKLEKQKKEAEEAYKKELEKQKEENADKLLDEITSLGTKHQEALTAVETHLENQLKQLQEKSDAELQAKIEEVEALMLKVTSKDKALEELKSLTEKEVEAQQADFDESRKALENDLIEKRREFEDTIEQLEHRIIDAKVEIAELKMTITSQKSDTSMTLTPKKGAERRSTGVA</sequence>
<name>A0A9W7BET7_9STRA</name>
<feature type="compositionally biased region" description="Polar residues" evidence="2">
    <location>
        <begin position="554"/>
        <end position="563"/>
    </location>
</feature>
<reference evidence="4" key="1">
    <citation type="journal article" date="2023" name="Commun. Biol.">
        <title>Genome analysis of Parmales, the sister group of diatoms, reveals the evolutionary specialization of diatoms from phago-mixotrophs to photoautotrophs.</title>
        <authorList>
            <person name="Ban H."/>
            <person name="Sato S."/>
            <person name="Yoshikawa S."/>
            <person name="Yamada K."/>
            <person name="Nakamura Y."/>
            <person name="Ichinomiya M."/>
            <person name="Sato N."/>
            <person name="Blanc-Mathieu R."/>
            <person name="Endo H."/>
            <person name="Kuwata A."/>
            <person name="Ogata H."/>
        </authorList>
    </citation>
    <scope>NUCLEOTIDE SEQUENCE [LARGE SCALE GENOMIC DNA]</scope>
    <source>
        <strain evidence="4">NIES 3699</strain>
    </source>
</reference>
<feature type="compositionally biased region" description="Basic and acidic residues" evidence="2">
    <location>
        <begin position="567"/>
        <end position="577"/>
    </location>
</feature>
<feature type="region of interest" description="Disordered" evidence="2">
    <location>
        <begin position="175"/>
        <end position="207"/>
    </location>
</feature>
<gene>
    <name evidence="3" type="ORF">TrVE_jg11711</name>
</gene>
<feature type="region of interest" description="Disordered" evidence="2">
    <location>
        <begin position="404"/>
        <end position="426"/>
    </location>
</feature>
<proteinExistence type="predicted"/>
<protein>
    <submittedName>
        <fullName evidence="3">Uncharacterized protein</fullName>
    </submittedName>
</protein>
<evidence type="ECO:0000313" key="4">
    <source>
        <dbReference type="Proteomes" id="UP001165160"/>
    </source>
</evidence>
<comment type="caution">
    <text evidence="3">The sequence shown here is derived from an EMBL/GenBank/DDBJ whole genome shotgun (WGS) entry which is preliminary data.</text>
</comment>
<evidence type="ECO:0000256" key="1">
    <source>
        <dbReference type="SAM" id="Coils"/>
    </source>
</evidence>
<organism evidence="3 4">
    <name type="scientific">Triparma verrucosa</name>
    <dbReference type="NCBI Taxonomy" id="1606542"/>
    <lineage>
        <taxon>Eukaryota</taxon>
        <taxon>Sar</taxon>
        <taxon>Stramenopiles</taxon>
        <taxon>Ochrophyta</taxon>
        <taxon>Bolidophyceae</taxon>
        <taxon>Parmales</taxon>
        <taxon>Triparmaceae</taxon>
        <taxon>Triparma</taxon>
    </lineage>
</organism>
<feature type="coiled-coil region" evidence="1">
    <location>
        <begin position="219"/>
        <end position="253"/>
    </location>
</feature>
<dbReference type="AlphaFoldDB" id="A0A9W7BET7"/>
<evidence type="ECO:0000256" key="2">
    <source>
        <dbReference type="SAM" id="MobiDB-lite"/>
    </source>
</evidence>
<accession>A0A9W7BET7</accession>
<dbReference type="Proteomes" id="UP001165160">
    <property type="component" value="Unassembled WGS sequence"/>
</dbReference>
<feature type="region of interest" description="Disordered" evidence="2">
    <location>
        <begin position="554"/>
        <end position="577"/>
    </location>
</feature>
<keyword evidence="4" id="KW-1185">Reference proteome</keyword>